<keyword evidence="1" id="KW-0880">Kelch repeat</keyword>
<dbReference type="Pfam" id="PF01344">
    <property type="entry name" value="Kelch_1"/>
    <property type="match status" value="2"/>
</dbReference>
<dbReference type="InterPro" id="IPR011333">
    <property type="entry name" value="SKP1/BTB/POZ_sf"/>
</dbReference>
<dbReference type="Gene3D" id="3.30.710.10">
    <property type="entry name" value="Potassium Channel Kv1.1, Chain A"/>
    <property type="match status" value="1"/>
</dbReference>
<name>A0A9D3MDV0_ANGAN</name>
<dbReference type="SMART" id="SM00875">
    <property type="entry name" value="BACK"/>
    <property type="match status" value="1"/>
</dbReference>
<comment type="caution">
    <text evidence="5">The sequence shown here is derived from an EMBL/GenBank/DDBJ whole genome shotgun (WGS) entry which is preliminary data.</text>
</comment>
<evidence type="ECO:0000256" key="3">
    <source>
        <dbReference type="SAM" id="MobiDB-lite"/>
    </source>
</evidence>
<dbReference type="PANTHER" id="PTHR45632:SF14">
    <property type="entry name" value="KELCH-LIKE PROTEIN 33"/>
    <property type="match status" value="1"/>
</dbReference>
<gene>
    <name evidence="5" type="ORF">ANANG_G00148060</name>
</gene>
<dbReference type="InterPro" id="IPR015915">
    <property type="entry name" value="Kelch-typ_b-propeller"/>
</dbReference>
<dbReference type="SMART" id="SM00225">
    <property type="entry name" value="BTB"/>
    <property type="match status" value="1"/>
</dbReference>
<sequence>MGAKVRSEEDQDSEEDEDDEEQPYHRHSHPSELFLSLEALQGSALLTDLTLSTAAGGALHTHSPVMASVSTLIRQRLAAVVEFAYTGAIAGLNPCSASRVRAAAVALGAHRVLQLCTEEEEEGPEGGGREDERKRRVLEVSLDCIRQLWVEQVGCDVELQVEGKTFPAHRVLLAACSEYFRGMFCSGMRESRQDQVELRALEGAGFGELLSCCYTGQLCLGWDSVFEKASTALQLQLRPALPLCLHFLRSHLDARSCLDVAAFAEAYGIHDLQEEADDFLLSRFQEVAVTPKFLDLPVDRVLAVLGSDALCTPSELTVFRAAVAWLQADPARLARAAEVMAAVRFPLMTFREFREVRAVELQIEVGGASGLWSWLGDWLDPDSGQRRPSRQLWFAHALRNHIGLVKDVEWRLLGEMPDPPRFRHGLGVLGGQLYVFGGCHFYAKSDTLKSAYRYNPVQDRWQRLADMQENRSNFSLVEREGRFYAIGGDRDINNNMDSVACYCPNTDCWSLAHPLDAP</sequence>
<evidence type="ECO:0000256" key="2">
    <source>
        <dbReference type="ARBA" id="ARBA00022737"/>
    </source>
</evidence>
<dbReference type="Proteomes" id="UP001044222">
    <property type="component" value="Chromosome 7"/>
</dbReference>
<accession>A0A9D3MDV0</accession>
<dbReference type="PANTHER" id="PTHR45632">
    <property type="entry name" value="LD33804P"/>
    <property type="match status" value="1"/>
</dbReference>
<dbReference type="PROSITE" id="PS50097">
    <property type="entry name" value="BTB"/>
    <property type="match status" value="1"/>
</dbReference>
<keyword evidence="2" id="KW-0677">Repeat</keyword>
<dbReference type="SMART" id="SM00612">
    <property type="entry name" value="Kelch"/>
    <property type="match status" value="1"/>
</dbReference>
<feature type="compositionally biased region" description="Acidic residues" evidence="3">
    <location>
        <begin position="9"/>
        <end position="21"/>
    </location>
</feature>
<keyword evidence="6" id="KW-1185">Reference proteome</keyword>
<dbReference type="AlphaFoldDB" id="A0A9D3MDV0"/>
<dbReference type="Gene3D" id="1.25.40.420">
    <property type="match status" value="1"/>
</dbReference>
<dbReference type="InterPro" id="IPR000210">
    <property type="entry name" value="BTB/POZ_dom"/>
</dbReference>
<dbReference type="Pfam" id="PF21536">
    <property type="entry name" value="BTB_KLHL33"/>
    <property type="match status" value="1"/>
</dbReference>
<protein>
    <recommendedName>
        <fullName evidence="4">BTB domain-containing protein</fullName>
    </recommendedName>
</protein>
<dbReference type="SUPFAM" id="SSF54695">
    <property type="entry name" value="POZ domain"/>
    <property type="match status" value="2"/>
</dbReference>
<evidence type="ECO:0000256" key="1">
    <source>
        <dbReference type="ARBA" id="ARBA00022441"/>
    </source>
</evidence>
<feature type="region of interest" description="Disordered" evidence="3">
    <location>
        <begin position="1"/>
        <end position="29"/>
    </location>
</feature>
<dbReference type="InterPro" id="IPR017096">
    <property type="entry name" value="BTB-kelch_protein"/>
</dbReference>
<evidence type="ECO:0000313" key="5">
    <source>
        <dbReference type="EMBL" id="KAG5846276.1"/>
    </source>
</evidence>
<dbReference type="InterPro" id="IPR006652">
    <property type="entry name" value="Kelch_1"/>
</dbReference>
<dbReference type="PIRSF" id="PIRSF037037">
    <property type="entry name" value="Kelch-like_protein_gigaxonin"/>
    <property type="match status" value="1"/>
</dbReference>
<organism evidence="5 6">
    <name type="scientific">Anguilla anguilla</name>
    <name type="common">European freshwater eel</name>
    <name type="synonym">Muraena anguilla</name>
    <dbReference type="NCBI Taxonomy" id="7936"/>
    <lineage>
        <taxon>Eukaryota</taxon>
        <taxon>Metazoa</taxon>
        <taxon>Chordata</taxon>
        <taxon>Craniata</taxon>
        <taxon>Vertebrata</taxon>
        <taxon>Euteleostomi</taxon>
        <taxon>Actinopterygii</taxon>
        <taxon>Neopterygii</taxon>
        <taxon>Teleostei</taxon>
        <taxon>Anguilliformes</taxon>
        <taxon>Anguillidae</taxon>
        <taxon>Anguilla</taxon>
    </lineage>
</organism>
<dbReference type="Gene3D" id="2.120.10.80">
    <property type="entry name" value="Kelch-type beta propeller"/>
    <property type="match status" value="1"/>
</dbReference>
<proteinExistence type="predicted"/>
<dbReference type="SUPFAM" id="SSF117281">
    <property type="entry name" value="Kelch motif"/>
    <property type="match status" value="1"/>
</dbReference>
<feature type="domain" description="BTB" evidence="4">
    <location>
        <begin position="155"/>
        <end position="222"/>
    </location>
</feature>
<evidence type="ECO:0000313" key="6">
    <source>
        <dbReference type="Proteomes" id="UP001044222"/>
    </source>
</evidence>
<reference evidence="5" key="1">
    <citation type="submission" date="2021-01" db="EMBL/GenBank/DDBJ databases">
        <title>A chromosome-scale assembly of European eel, Anguilla anguilla.</title>
        <authorList>
            <person name="Henkel C."/>
            <person name="Jong-Raadsen S.A."/>
            <person name="Dufour S."/>
            <person name="Weltzien F.-A."/>
            <person name="Palstra A.P."/>
            <person name="Pelster B."/>
            <person name="Spaink H.P."/>
            <person name="Van Den Thillart G.E."/>
            <person name="Jansen H."/>
            <person name="Zahm M."/>
            <person name="Klopp C."/>
            <person name="Cedric C."/>
            <person name="Louis A."/>
            <person name="Berthelot C."/>
            <person name="Parey E."/>
            <person name="Roest Crollius H."/>
            <person name="Montfort J."/>
            <person name="Robinson-Rechavi M."/>
            <person name="Bucao C."/>
            <person name="Bouchez O."/>
            <person name="Gislard M."/>
            <person name="Lluch J."/>
            <person name="Milhes M."/>
            <person name="Lampietro C."/>
            <person name="Lopez Roques C."/>
            <person name="Donnadieu C."/>
            <person name="Braasch I."/>
            <person name="Desvignes T."/>
            <person name="Postlethwait J."/>
            <person name="Bobe J."/>
            <person name="Guiguen Y."/>
            <person name="Dirks R."/>
        </authorList>
    </citation>
    <scope>NUCLEOTIDE SEQUENCE</scope>
    <source>
        <strain evidence="5">Tag_6206</strain>
        <tissue evidence="5">Liver</tissue>
    </source>
</reference>
<dbReference type="InterPro" id="IPR011705">
    <property type="entry name" value="BACK"/>
</dbReference>
<dbReference type="EMBL" id="JAFIRN010000007">
    <property type="protein sequence ID" value="KAG5846276.1"/>
    <property type="molecule type" value="Genomic_DNA"/>
</dbReference>
<dbReference type="Pfam" id="PF07707">
    <property type="entry name" value="BACK"/>
    <property type="match status" value="1"/>
</dbReference>
<evidence type="ECO:0000259" key="4">
    <source>
        <dbReference type="PROSITE" id="PS50097"/>
    </source>
</evidence>